<dbReference type="EMBL" id="CP009455">
    <property type="protein sequence ID" value="AIR89997.1"/>
    <property type="molecule type" value="Genomic_DNA"/>
</dbReference>
<sequence>MGSTFNGLVGLIILALDIWAIISVARSSSSTGAKILWIVLILLLPVVGLIIWAIAGPRGNPRV</sequence>
<dbReference type="RefSeq" id="WP_028694618.1">
    <property type="nucleotide sequence ID" value="NZ_CP009455.1"/>
</dbReference>
<feature type="transmembrane region" description="Helical" evidence="6">
    <location>
        <begin position="36"/>
        <end position="55"/>
    </location>
</feature>
<evidence type="ECO:0000256" key="5">
    <source>
        <dbReference type="ARBA" id="ARBA00023136"/>
    </source>
</evidence>
<evidence type="ECO:0000256" key="2">
    <source>
        <dbReference type="ARBA" id="ARBA00022475"/>
    </source>
</evidence>
<reference evidence="8 9" key="1">
    <citation type="submission" date="2014-09" db="EMBL/GenBank/DDBJ databases">
        <authorList>
            <person name="Chan K.-G."/>
        </authorList>
    </citation>
    <scope>NUCLEOTIDE SEQUENCE [LARGE SCALE GENOMIC DNA]</scope>
    <source>
        <strain evidence="8 9">ND07</strain>
    </source>
</reference>
<dbReference type="eggNOG" id="ENOG5033ADY">
    <property type="taxonomic scope" value="Bacteria"/>
</dbReference>
<gene>
    <name evidence="8" type="ORF">LK03_12120</name>
</gene>
<keyword evidence="5 6" id="KW-0472">Membrane</keyword>
<dbReference type="KEGG" id="psw:LK03_12120"/>
<evidence type="ECO:0000256" key="3">
    <source>
        <dbReference type="ARBA" id="ARBA00022692"/>
    </source>
</evidence>
<protein>
    <recommendedName>
        <fullName evidence="7">Cardiolipin synthase N-terminal domain-containing protein</fullName>
    </recommendedName>
</protein>
<keyword evidence="9" id="KW-1185">Reference proteome</keyword>
<organism evidence="8 9">
    <name type="scientific">Pseudomonas cremoricolorata</name>
    <dbReference type="NCBI Taxonomy" id="157783"/>
    <lineage>
        <taxon>Bacteria</taxon>
        <taxon>Pseudomonadati</taxon>
        <taxon>Pseudomonadota</taxon>
        <taxon>Gammaproteobacteria</taxon>
        <taxon>Pseudomonadales</taxon>
        <taxon>Pseudomonadaceae</taxon>
        <taxon>Pseudomonas</taxon>
    </lineage>
</organism>
<comment type="subcellular location">
    <subcellularLocation>
        <location evidence="1">Cell membrane</location>
        <topology evidence="1">Multi-pass membrane protein</topology>
    </subcellularLocation>
</comment>
<evidence type="ECO:0000259" key="7">
    <source>
        <dbReference type="Pfam" id="PF13396"/>
    </source>
</evidence>
<dbReference type="AlphaFoldDB" id="A0A089WTX2"/>
<dbReference type="GO" id="GO:0005886">
    <property type="term" value="C:plasma membrane"/>
    <property type="evidence" value="ECO:0007669"/>
    <property type="project" value="UniProtKB-SubCell"/>
</dbReference>
<keyword evidence="2" id="KW-1003">Cell membrane</keyword>
<evidence type="ECO:0000256" key="4">
    <source>
        <dbReference type="ARBA" id="ARBA00022989"/>
    </source>
</evidence>
<dbReference type="STRING" id="157783.LK03_12120"/>
<keyword evidence="3 6" id="KW-0812">Transmembrane</keyword>
<accession>A0A089WTX2</accession>
<evidence type="ECO:0000313" key="8">
    <source>
        <dbReference type="EMBL" id="AIR89997.1"/>
    </source>
</evidence>
<evidence type="ECO:0000256" key="1">
    <source>
        <dbReference type="ARBA" id="ARBA00004651"/>
    </source>
</evidence>
<dbReference type="Proteomes" id="UP000029493">
    <property type="component" value="Chromosome"/>
</dbReference>
<dbReference type="InterPro" id="IPR027379">
    <property type="entry name" value="CLS_N"/>
</dbReference>
<evidence type="ECO:0000313" key="9">
    <source>
        <dbReference type="Proteomes" id="UP000029493"/>
    </source>
</evidence>
<evidence type="ECO:0000256" key="6">
    <source>
        <dbReference type="SAM" id="Phobius"/>
    </source>
</evidence>
<name>A0A089WTX2_9PSED</name>
<dbReference type="Pfam" id="PF13396">
    <property type="entry name" value="PLDc_N"/>
    <property type="match status" value="1"/>
</dbReference>
<proteinExistence type="predicted"/>
<feature type="domain" description="Cardiolipin synthase N-terminal" evidence="7">
    <location>
        <begin position="15"/>
        <end position="57"/>
    </location>
</feature>
<keyword evidence="4 6" id="KW-1133">Transmembrane helix</keyword>
<feature type="transmembrane region" description="Helical" evidence="6">
    <location>
        <begin position="6"/>
        <end position="24"/>
    </location>
</feature>